<dbReference type="CDD" id="cd06532">
    <property type="entry name" value="Glyco_transf_25"/>
    <property type="match status" value="1"/>
</dbReference>
<evidence type="ECO:0000259" key="1">
    <source>
        <dbReference type="Pfam" id="PF01755"/>
    </source>
</evidence>
<sequence length="253" mass="30342">MKYSSPIPIFIINLPQSTERKKFIIDQFDNLEIPLDYQFFNAIHGKENPDFYLFKKYNEQKYFQRKGKKLSLSQLGCWASHYLLWEKCVELHQPIIILEDDAIIKSNFLDAYQFISSKNNDFEFLWLSIPSPDKRKQRCKIIHRISNSRNSVARFYKSWANTTGYYLTPSAAQKLLNHSQEWVYEVDTQIERYWETHIPYLAIVPFCIEPDLSKESNISTIKTKKSFIIKLKREWHRLKDLTNRFLFNLKHRG</sequence>
<dbReference type="Pfam" id="PF01755">
    <property type="entry name" value="Glyco_transf_25"/>
    <property type="match status" value="1"/>
</dbReference>
<dbReference type="AlphaFoldDB" id="A0A097IYM9"/>
<name>A0A097IYM9_PASMD</name>
<gene>
    <name evidence="2" type="primary">gatK</name>
</gene>
<organism evidence="2">
    <name type="scientific">Pasteurella multocida subsp. multocida</name>
    <dbReference type="NCBI Taxonomy" id="44283"/>
    <lineage>
        <taxon>Bacteria</taxon>
        <taxon>Pseudomonadati</taxon>
        <taxon>Pseudomonadota</taxon>
        <taxon>Gammaproteobacteria</taxon>
        <taxon>Pasteurellales</taxon>
        <taxon>Pasteurellaceae</taxon>
        <taxon>Pasteurella</taxon>
    </lineage>
</organism>
<feature type="domain" description="Glycosyl transferase family 25" evidence="1">
    <location>
        <begin position="8"/>
        <end position="188"/>
    </location>
</feature>
<proteinExistence type="predicted"/>
<dbReference type="EMBL" id="KM670448">
    <property type="protein sequence ID" value="AIT72045.1"/>
    <property type="molecule type" value="Genomic_DNA"/>
</dbReference>
<accession>A0A097IYM9</accession>
<protein>
    <submittedName>
        <fullName evidence="2">GatK</fullName>
    </submittedName>
</protein>
<reference evidence="2" key="1">
    <citation type="journal article" date="2014" name="Glycobiology">
        <title>Characterisation of the lipopolysaccharide produced by Pasteurella multocida serovars 6, 7 and 16; identification of lipopolysaccharide genotypes L4 and L8.</title>
        <authorList>
            <person name="Harper M."/>
            <person name="St Michael F."/>
            <person name="Steen J.A."/>
            <person name="John M."/>
            <person name="Wright A."/>
            <person name="van Dorsten L."/>
            <person name="Vinogradov E."/>
            <person name="Adler B."/>
            <person name="Cox A.D."/>
            <person name="Boyce J.D."/>
        </authorList>
    </citation>
    <scope>NUCLEOTIDE SEQUENCE</scope>
    <source>
        <strain evidence="2">P2723</strain>
    </source>
</reference>
<dbReference type="InterPro" id="IPR002654">
    <property type="entry name" value="Glyco_trans_25"/>
</dbReference>
<evidence type="ECO:0000313" key="2">
    <source>
        <dbReference type="EMBL" id="AIT72045.1"/>
    </source>
</evidence>